<proteinExistence type="predicted"/>
<dbReference type="EMBL" id="JACGWN010000011">
    <property type="protein sequence ID" value="KAL0420235.1"/>
    <property type="molecule type" value="Genomic_DNA"/>
</dbReference>
<gene>
    <name evidence="1" type="ORF">Slati_3046400</name>
</gene>
<organism evidence="1">
    <name type="scientific">Sesamum latifolium</name>
    <dbReference type="NCBI Taxonomy" id="2727402"/>
    <lineage>
        <taxon>Eukaryota</taxon>
        <taxon>Viridiplantae</taxon>
        <taxon>Streptophyta</taxon>
        <taxon>Embryophyta</taxon>
        <taxon>Tracheophyta</taxon>
        <taxon>Spermatophyta</taxon>
        <taxon>Magnoliopsida</taxon>
        <taxon>eudicotyledons</taxon>
        <taxon>Gunneridae</taxon>
        <taxon>Pentapetalae</taxon>
        <taxon>asterids</taxon>
        <taxon>lamiids</taxon>
        <taxon>Lamiales</taxon>
        <taxon>Pedaliaceae</taxon>
        <taxon>Sesamum</taxon>
    </lineage>
</organism>
<name>A0AAW2US87_9LAMI</name>
<evidence type="ECO:0008006" key="2">
    <source>
        <dbReference type="Google" id="ProtNLM"/>
    </source>
</evidence>
<accession>A0AAW2US87</accession>
<reference evidence="1" key="2">
    <citation type="journal article" date="2024" name="Plant">
        <title>Genomic evolution and insights into agronomic trait innovations of Sesamum species.</title>
        <authorList>
            <person name="Miao H."/>
            <person name="Wang L."/>
            <person name="Qu L."/>
            <person name="Liu H."/>
            <person name="Sun Y."/>
            <person name="Le M."/>
            <person name="Wang Q."/>
            <person name="Wei S."/>
            <person name="Zheng Y."/>
            <person name="Lin W."/>
            <person name="Duan Y."/>
            <person name="Cao H."/>
            <person name="Xiong S."/>
            <person name="Wang X."/>
            <person name="Wei L."/>
            <person name="Li C."/>
            <person name="Ma Q."/>
            <person name="Ju M."/>
            <person name="Zhao R."/>
            <person name="Li G."/>
            <person name="Mu C."/>
            <person name="Tian Q."/>
            <person name="Mei H."/>
            <person name="Zhang T."/>
            <person name="Gao T."/>
            <person name="Zhang H."/>
        </authorList>
    </citation>
    <scope>NUCLEOTIDE SEQUENCE</scope>
    <source>
        <strain evidence="1">KEN1</strain>
    </source>
</reference>
<dbReference type="AlphaFoldDB" id="A0AAW2US87"/>
<protein>
    <recommendedName>
        <fullName evidence="2">Retrotransposon gag domain-containing protein</fullName>
    </recommendedName>
</protein>
<comment type="caution">
    <text evidence="1">The sequence shown here is derived from an EMBL/GenBank/DDBJ whole genome shotgun (WGS) entry which is preliminary data.</text>
</comment>
<reference evidence="1" key="1">
    <citation type="submission" date="2020-06" db="EMBL/GenBank/DDBJ databases">
        <authorList>
            <person name="Li T."/>
            <person name="Hu X."/>
            <person name="Zhang T."/>
            <person name="Song X."/>
            <person name="Zhang H."/>
            <person name="Dai N."/>
            <person name="Sheng W."/>
            <person name="Hou X."/>
            <person name="Wei L."/>
        </authorList>
    </citation>
    <scope>NUCLEOTIDE SEQUENCE</scope>
    <source>
        <strain evidence="1">KEN1</strain>
        <tissue evidence="1">Leaf</tissue>
    </source>
</reference>
<sequence length="163" mass="18826">MELLGQPQDPYKVLFPQVETLCLRVETLQKLVDDLPSFTEGWVVLWSNDVSILTHAIDIKSDGMKTGVNLLKRVVGKEDDRVPLSKVKVPDLKPFGGARSAKEFENFLWDMETYFHDGRILDAEKLSITSMYLIGDVKLWWRTRLSEDANRDKIETWDVLKKD</sequence>
<evidence type="ECO:0000313" key="1">
    <source>
        <dbReference type="EMBL" id="KAL0420235.1"/>
    </source>
</evidence>